<sequence length="193" mass="20044">MESLHQLEIVILLLAAVLALTTVANKILIPYPILLVIGGLILGVVPGLPTVTLSPDLVFLVFLPPILWAAAYFTSLREFRHNLRPILLLAVGLVLVTTAAVAAVAHTVLAGIGWAEAIALGAIVSPPDAVSATAIGNRLRIPRRVVTILEGESLVNDATALVLHRVAVGAAVTGTFTEGGAILEFIFAAGTTN</sequence>
<feature type="transmembrane region" description="Helical" evidence="10">
    <location>
        <begin position="31"/>
        <end position="51"/>
    </location>
</feature>
<dbReference type="InterPro" id="IPR006153">
    <property type="entry name" value="Cation/H_exchanger_TM"/>
</dbReference>
<feature type="transmembrane region" description="Helical" evidence="10">
    <location>
        <begin position="6"/>
        <end position="24"/>
    </location>
</feature>
<dbReference type="AlphaFoldDB" id="A0A7S8FHC6"/>
<feature type="transmembrane region" description="Helical" evidence="10">
    <location>
        <begin position="86"/>
        <end position="106"/>
    </location>
</feature>
<evidence type="ECO:0000256" key="6">
    <source>
        <dbReference type="ARBA" id="ARBA00023053"/>
    </source>
</evidence>
<evidence type="ECO:0000256" key="7">
    <source>
        <dbReference type="ARBA" id="ARBA00023065"/>
    </source>
</evidence>
<evidence type="ECO:0000256" key="8">
    <source>
        <dbReference type="ARBA" id="ARBA00023136"/>
    </source>
</evidence>
<reference evidence="12 13" key="1">
    <citation type="journal article" date="2020" name="ISME J.">
        <title>Enrichment and physiological characterization of a novel comammox Nitrospira indicates ammonium inhibition of complete nitrification.</title>
        <authorList>
            <person name="Sakoula D."/>
            <person name="Koch H."/>
            <person name="Frank J."/>
            <person name="Jetten M.S.M."/>
            <person name="van Kessel M.A.H.J."/>
            <person name="Lucker S."/>
        </authorList>
    </citation>
    <scope>NUCLEOTIDE SEQUENCE [LARGE SCALE GENOMIC DNA]</scope>
    <source>
        <strain evidence="12">Comreactor17</strain>
    </source>
</reference>
<evidence type="ECO:0000256" key="5">
    <source>
        <dbReference type="ARBA" id="ARBA00022989"/>
    </source>
</evidence>
<dbReference type="Pfam" id="PF00999">
    <property type="entry name" value="Na_H_Exchanger"/>
    <property type="match status" value="1"/>
</dbReference>
<evidence type="ECO:0000256" key="1">
    <source>
        <dbReference type="ARBA" id="ARBA00004651"/>
    </source>
</evidence>
<dbReference type="InterPro" id="IPR018422">
    <property type="entry name" value="Cation/H_exchanger_CPA1"/>
</dbReference>
<proteinExistence type="predicted"/>
<dbReference type="PANTHER" id="PTHR10110:SF86">
    <property type="entry name" value="SODIUM_HYDROGEN EXCHANGER 7"/>
    <property type="match status" value="1"/>
</dbReference>
<evidence type="ECO:0000256" key="10">
    <source>
        <dbReference type="SAM" id="Phobius"/>
    </source>
</evidence>
<dbReference type="EMBL" id="CP047423">
    <property type="protein sequence ID" value="QPD05846.1"/>
    <property type="molecule type" value="Genomic_DNA"/>
</dbReference>
<dbReference type="PANTHER" id="PTHR10110">
    <property type="entry name" value="SODIUM/HYDROGEN EXCHANGER"/>
    <property type="match status" value="1"/>
</dbReference>
<keyword evidence="8 10" id="KW-0472">Membrane</keyword>
<dbReference type="GO" id="GO:0005886">
    <property type="term" value="C:plasma membrane"/>
    <property type="evidence" value="ECO:0007669"/>
    <property type="project" value="UniProtKB-SubCell"/>
</dbReference>
<name>A0A7S8FHC6_9BACT</name>
<keyword evidence="6" id="KW-0915">Sodium</keyword>
<dbReference type="GO" id="GO:0015385">
    <property type="term" value="F:sodium:proton antiporter activity"/>
    <property type="evidence" value="ECO:0007669"/>
    <property type="project" value="InterPro"/>
</dbReference>
<feature type="domain" description="Cation/H+ exchanger transmembrane" evidence="11">
    <location>
        <begin position="14"/>
        <end position="190"/>
    </location>
</feature>
<dbReference type="KEGG" id="nkf:Nkreftii_003620"/>
<keyword evidence="9" id="KW-0739">Sodium transport</keyword>
<dbReference type="GO" id="GO:0015386">
    <property type="term" value="F:potassium:proton antiporter activity"/>
    <property type="evidence" value="ECO:0007669"/>
    <property type="project" value="TreeGrafter"/>
</dbReference>
<keyword evidence="4 10" id="KW-0812">Transmembrane</keyword>
<evidence type="ECO:0000256" key="9">
    <source>
        <dbReference type="ARBA" id="ARBA00023201"/>
    </source>
</evidence>
<keyword evidence="3" id="KW-1003">Cell membrane</keyword>
<dbReference type="GO" id="GO:0051453">
    <property type="term" value="P:regulation of intracellular pH"/>
    <property type="evidence" value="ECO:0007669"/>
    <property type="project" value="TreeGrafter"/>
</dbReference>
<dbReference type="Proteomes" id="UP000593737">
    <property type="component" value="Chromosome"/>
</dbReference>
<keyword evidence="5 10" id="KW-1133">Transmembrane helix</keyword>
<accession>A0A7S8FHC6</accession>
<organism evidence="12 13">
    <name type="scientific">Candidatus Nitrospira kreftii</name>
    <dbReference type="NCBI Taxonomy" id="2652173"/>
    <lineage>
        <taxon>Bacteria</taxon>
        <taxon>Pseudomonadati</taxon>
        <taxon>Nitrospirota</taxon>
        <taxon>Nitrospiria</taxon>
        <taxon>Nitrospirales</taxon>
        <taxon>Nitrospiraceae</taxon>
        <taxon>Nitrospira</taxon>
    </lineage>
</organism>
<dbReference type="GO" id="GO:0098719">
    <property type="term" value="P:sodium ion import across plasma membrane"/>
    <property type="evidence" value="ECO:0007669"/>
    <property type="project" value="TreeGrafter"/>
</dbReference>
<keyword evidence="2" id="KW-0813">Transport</keyword>
<evidence type="ECO:0000256" key="3">
    <source>
        <dbReference type="ARBA" id="ARBA00022475"/>
    </source>
</evidence>
<keyword evidence="7" id="KW-0406">Ion transport</keyword>
<evidence type="ECO:0000259" key="11">
    <source>
        <dbReference type="Pfam" id="PF00999"/>
    </source>
</evidence>
<comment type="subcellular location">
    <subcellularLocation>
        <location evidence="1">Cell membrane</location>
        <topology evidence="1">Multi-pass membrane protein</topology>
    </subcellularLocation>
</comment>
<evidence type="ECO:0000256" key="4">
    <source>
        <dbReference type="ARBA" id="ARBA00022692"/>
    </source>
</evidence>
<evidence type="ECO:0000313" key="12">
    <source>
        <dbReference type="EMBL" id="QPD05846.1"/>
    </source>
</evidence>
<dbReference type="Gene3D" id="6.10.140.1330">
    <property type="match status" value="1"/>
</dbReference>
<evidence type="ECO:0000256" key="2">
    <source>
        <dbReference type="ARBA" id="ARBA00022448"/>
    </source>
</evidence>
<gene>
    <name evidence="12" type="ORF">Nkreftii_003620</name>
</gene>
<protein>
    <recommendedName>
        <fullName evidence="11">Cation/H+ exchanger transmembrane domain-containing protein</fullName>
    </recommendedName>
</protein>
<feature type="transmembrane region" description="Helical" evidence="10">
    <location>
        <begin position="57"/>
        <end position="74"/>
    </location>
</feature>
<evidence type="ECO:0000313" key="13">
    <source>
        <dbReference type="Proteomes" id="UP000593737"/>
    </source>
</evidence>